<keyword evidence="7" id="KW-0472">Membrane</keyword>
<gene>
    <name evidence="10" type="ORF">G3A50_20045</name>
</gene>
<evidence type="ECO:0000256" key="3">
    <source>
        <dbReference type="ARBA" id="ARBA00007681"/>
    </source>
</evidence>
<dbReference type="Gene3D" id="1.10.287.80">
    <property type="entry name" value="ATP synthase, gamma subunit, helix hairpin domain"/>
    <property type="match status" value="1"/>
</dbReference>
<comment type="subcellular location">
    <subcellularLocation>
        <location evidence="2">Membrane</location>
        <topology evidence="2">Peripheral membrane protein</topology>
    </subcellularLocation>
</comment>
<dbReference type="GO" id="GO:0045259">
    <property type="term" value="C:proton-transporting ATP synthase complex"/>
    <property type="evidence" value="ECO:0007669"/>
    <property type="project" value="UniProtKB-KW"/>
</dbReference>
<dbReference type="InterPro" id="IPR000131">
    <property type="entry name" value="ATP_synth_F1_gsu"/>
</dbReference>
<evidence type="ECO:0000256" key="9">
    <source>
        <dbReference type="ARBA" id="ARBA00023310"/>
    </source>
</evidence>
<protein>
    <recommendedName>
        <fullName evidence="12">ATPase</fullName>
    </recommendedName>
</protein>
<evidence type="ECO:0000256" key="4">
    <source>
        <dbReference type="ARBA" id="ARBA00022448"/>
    </source>
</evidence>
<dbReference type="Gene3D" id="3.40.1380.10">
    <property type="match status" value="1"/>
</dbReference>
<evidence type="ECO:0008006" key="12">
    <source>
        <dbReference type="Google" id="ProtNLM"/>
    </source>
</evidence>
<evidence type="ECO:0000256" key="1">
    <source>
        <dbReference type="ARBA" id="ARBA00003456"/>
    </source>
</evidence>
<dbReference type="Pfam" id="PF00231">
    <property type="entry name" value="ATP-synt"/>
    <property type="match status" value="1"/>
</dbReference>
<comment type="similarity">
    <text evidence="3">Belongs to the ATPase gamma chain family.</text>
</comment>
<dbReference type="KEGG" id="apra:G3A50_20045"/>
<dbReference type="CDD" id="cd12151">
    <property type="entry name" value="F1-ATPase_gamma"/>
    <property type="match status" value="1"/>
</dbReference>
<keyword evidence="8" id="KW-0139">CF(1)</keyword>
<accession>A0A6P1YW00</accession>
<keyword evidence="5" id="KW-0375">Hydrogen ion transport</keyword>
<keyword evidence="4" id="KW-0813">Transport</keyword>
<evidence type="ECO:0000313" key="11">
    <source>
        <dbReference type="Proteomes" id="UP000464751"/>
    </source>
</evidence>
<proteinExistence type="inferred from homology"/>
<comment type="function">
    <text evidence="1">Produces ATP from ADP in the presence of a proton gradient across the membrane. The gamma chain is believed to be important in regulating ATPase activity and the flow of protons through the CF(0) complex.</text>
</comment>
<dbReference type="AlphaFoldDB" id="A0A6P1YW00"/>
<evidence type="ECO:0000256" key="7">
    <source>
        <dbReference type="ARBA" id="ARBA00023136"/>
    </source>
</evidence>
<dbReference type="Proteomes" id="UP000464751">
    <property type="component" value="Chromosome"/>
</dbReference>
<evidence type="ECO:0000313" key="10">
    <source>
        <dbReference type="EMBL" id="QIB35744.1"/>
    </source>
</evidence>
<keyword evidence="11" id="KW-1185">Reference proteome</keyword>
<dbReference type="SUPFAM" id="SSF52943">
    <property type="entry name" value="ATP synthase (F1-ATPase), gamma subunit"/>
    <property type="match status" value="1"/>
</dbReference>
<organism evidence="10 11">
    <name type="scientific">Ancylobacter pratisalsi</name>
    <dbReference type="NCBI Taxonomy" id="1745854"/>
    <lineage>
        <taxon>Bacteria</taxon>
        <taxon>Pseudomonadati</taxon>
        <taxon>Pseudomonadota</taxon>
        <taxon>Alphaproteobacteria</taxon>
        <taxon>Hyphomicrobiales</taxon>
        <taxon>Xanthobacteraceae</taxon>
        <taxon>Ancylobacter</taxon>
    </lineage>
</organism>
<sequence>MSERLSDVLVRIQSVQQLSSVIAAMRGIAAARSREARGQLDGIHAYADTIAAAIGDALAHLPSGLAPVSSVLPEDRHAIVALCAEQGFAGTFNERVLDAVDRRMEQVPQGARLMIVGDRGLMAAAERGLEVSWSASMVAHVGQASALANRIVDELYRALGRDEVRSVSIIHALPGSSATLEVLDRVLVPFDFARFPRMERAEPPMVTLAPDILLARLAEEYIFAELCEAVIQSFAAENEARMRAMIAAKTNVEDTLGELVGRSRRLRQEEITSEILELSSAQSEAP</sequence>
<evidence type="ECO:0000256" key="6">
    <source>
        <dbReference type="ARBA" id="ARBA00023065"/>
    </source>
</evidence>
<dbReference type="RefSeq" id="WP_163076883.1">
    <property type="nucleotide sequence ID" value="NZ_CP048630.1"/>
</dbReference>
<evidence type="ECO:0000256" key="2">
    <source>
        <dbReference type="ARBA" id="ARBA00004170"/>
    </source>
</evidence>
<keyword evidence="9" id="KW-0066">ATP synthesis</keyword>
<dbReference type="PRINTS" id="PR00126">
    <property type="entry name" value="ATPASEGAMMA"/>
</dbReference>
<keyword evidence="6" id="KW-0406">Ion transport</keyword>
<dbReference type="InterPro" id="IPR035968">
    <property type="entry name" value="ATP_synth_F1_ATPase_gsu"/>
</dbReference>
<name>A0A6P1YW00_9HYPH</name>
<evidence type="ECO:0000256" key="8">
    <source>
        <dbReference type="ARBA" id="ARBA00023196"/>
    </source>
</evidence>
<evidence type="ECO:0000256" key="5">
    <source>
        <dbReference type="ARBA" id="ARBA00022781"/>
    </source>
</evidence>
<reference evidence="10 11" key="1">
    <citation type="submission" date="2020-02" db="EMBL/GenBank/DDBJ databases">
        <authorList>
            <person name="Li G."/>
        </authorList>
    </citation>
    <scope>NUCLEOTIDE SEQUENCE [LARGE SCALE GENOMIC DNA]</scope>
    <source>
        <strain evidence="10 11">DSM 102029</strain>
    </source>
</reference>
<dbReference type="PANTHER" id="PTHR11693:SF22">
    <property type="entry name" value="ATP SYNTHASE SUBUNIT GAMMA, MITOCHONDRIAL"/>
    <property type="match status" value="1"/>
</dbReference>
<dbReference type="GO" id="GO:0046933">
    <property type="term" value="F:proton-transporting ATP synthase activity, rotational mechanism"/>
    <property type="evidence" value="ECO:0007669"/>
    <property type="project" value="InterPro"/>
</dbReference>
<dbReference type="PANTHER" id="PTHR11693">
    <property type="entry name" value="ATP SYNTHASE GAMMA CHAIN"/>
    <property type="match status" value="1"/>
</dbReference>
<dbReference type="EMBL" id="CP048630">
    <property type="protein sequence ID" value="QIB35744.1"/>
    <property type="molecule type" value="Genomic_DNA"/>
</dbReference>